<evidence type="ECO:0000313" key="1">
    <source>
        <dbReference type="EMBL" id="MBW7466187.1"/>
    </source>
</evidence>
<protein>
    <submittedName>
        <fullName evidence="1">DUF1320 domain-containing protein</fullName>
    </submittedName>
</protein>
<name>A0ABS7CQR1_9BACT</name>
<dbReference type="EMBL" id="JAHYXK010000002">
    <property type="protein sequence ID" value="MBW7466187.1"/>
    <property type="molecule type" value="Genomic_DNA"/>
</dbReference>
<sequence>MIFLTQSDFDAAIKAENLTQILDNNPTLLDAVVLAAVQEVQSYLKTKFDVAAIFSTVGEARNSQIVMYCVDIALYHIHARVAPRQLPEARLARYEQAIDWLKLVMRGSIIPDLPLLQNDATTSLQWGSQPQFRY</sequence>
<dbReference type="RefSeq" id="WP_219876066.1">
    <property type="nucleotide sequence ID" value="NZ_JAHYXK010000002.1"/>
</dbReference>
<dbReference type="Proteomes" id="UP000813018">
    <property type="component" value="Unassembled WGS sequence"/>
</dbReference>
<comment type="caution">
    <text evidence="1">The sequence shown here is derived from an EMBL/GenBank/DDBJ whole genome shotgun (WGS) entry which is preliminary data.</text>
</comment>
<accession>A0ABS7CQR1</accession>
<evidence type="ECO:0000313" key="2">
    <source>
        <dbReference type="Proteomes" id="UP000813018"/>
    </source>
</evidence>
<reference evidence="1 2" key="1">
    <citation type="journal article" date="2016" name="Int. J. Syst. Evol. Microbiol.">
        <title>Pontibacter aydingkolensis sp. nov., isolated from soil of a salt lake.</title>
        <authorList>
            <person name="Osman G."/>
            <person name="Zhang T."/>
            <person name="Lou K."/>
            <person name="Gao Y."/>
            <person name="Chang W."/>
            <person name="Lin Q."/>
            <person name="Yang H.M."/>
            <person name="Huo X.D."/>
            <person name="Wang N."/>
        </authorList>
    </citation>
    <scope>NUCLEOTIDE SEQUENCE [LARGE SCALE GENOMIC DNA]</scope>
    <source>
        <strain evidence="1 2">KACC 19255</strain>
    </source>
</reference>
<keyword evidence="2" id="KW-1185">Reference proteome</keyword>
<organism evidence="1 2">
    <name type="scientific">Pontibacter aydingkolensis</name>
    <dbReference type="NCBI Taxonomy" id="1911536"/>
    <lineage>
        <taxon>Bacteria</taxon>
        <taxon>Pseudomonadati</taxon>
        <taxon>Bacteroidota</taxon>
        <taxon>Cytophagia</taxon>
        <taxon>Cytophagales</taxon>
        <taxon>Hymenobacteraceae</taxon>
        <taxon>Pontibacter</taxon>
    </lineage>
</organism>
<gene>
    <name evidence="1" type="ORF">K0O23_03845</name>
</gene>
<dbReference type="InterPro" id="IPR009752">
    <property type="entry name" value="Phage_Mu_GpJ"/>
</dbReference>
<dbReference type="Pfam" id="PF07030">
    <property type="entry name" value="Phage_Mu_Gp36"/>
    <property type="match status" value="1"/>
</dbReference>
<proteinExistence type="predicted"/>